<gene>
    <name evidence="2" type="ORF">SFB21_0610</name>
</gene>
<organism evidence="2 3">
    <name type="scientific">Acinetobacter bouvetii</name>
    <dbReference type="NCBI Taxonomy" id="202951"/>
    <lineage>
        <taxon>Bacteria</taxon>
        <taxon>Pseudomonadati</taxon>
        <taxon>Pseudomonadota</taxon>
        <taxon>Gammaproteobacteria</taxon>
        <taxon>Moraxellales</taxon>
        <taxon>Moraxellaceae</taxon>
        <taxon>Acinetobacter</taxon>
    </lineage>
</organism>
<protein>
    <submittedName>
        <fullName evidence="2">Uncharacterized protein</fullName>
    </submittedName>
</protein>
<proteinExistence type="predicted"/>
<accession>A0A811G6T2</accession>
<evidence type="ECO:0000313" key="3">
    <source>
        <dbReference type="Proteomes" id="UP000489961"/>
    </source>
</evidence>
<sequence>MRKLTKFISGILIAFLYLIIFIGIFVVVWGYDAALINLLFLIVITQGWIIILFIVLIAGYIFCNLSDAEFKQNMEFSCKFAAFSVVVGLMVIGISKICIL</sequence>
<evidence type="ECO:0000256" key="1">
    <source>
        <dbReference type="SAM" id="Phobius"/>
    </source>
</evidence>
<dbReference type="Proteomes" id="UP000489961">
    <property type="component" value="Unassembled WGS sequence"/>
</dbReference>
<feature type="transmembrane region" description="Helical" evidence="1">
    <location>
        <begin position="80"/>
        <end position="99"/>
    </location>
</feature>
<dbReference type="AlphaFoldDB" id="A0A811G6T2"/>
<keyword evidence="1" id="KW-1133">Transmembrane helix</keyword>
<feature type="transmembrane region" description="Helical" evidence="1">
    <location>
        <begin position="35"/>
        <end position="59"/>
    </location>
</feature>
<name>A0A811G6T2_9GAMM</name>
<comment type="caution">
    <text evidence="2">The sequence shown here is derived from an EMBL/GenBank/DDBJ whole genome shotgun (WGS) entry which is preliminary data.</text>
</comment>
<keyword evidence="1" id="KW-0812">Transmembrane</keyword>
<evidence type="ECO:0000313" key="2">
    <source>
        <dbReference type="EMBL" id="CAB1209770.1"/>
    </source>
</evidence>
<dbReference type="RefSeq" id="WP_174558580.1">
    <property type="nucleotide sequence ID" value="NZ_CADDTS010000011.1"/>
</dbReference>
<keyword evidence="1" id="KW-0472">Membrane</keyword>
<feature type="transmembrane region" description="Helical" evidence="1">
    <location>
        <begin position="7"/>
        <end position="29"/>
    </location>
</feature>
<dbReference type="EMBL" id="CADDTS010000011">
    <property type="protein sequence ID" value="CAB1209770.1"/>
    <property type="molecule type" value="Genomic_DNA"/>
</dbReference>
<reference evidence="2 3" key="1">
    <citation type="submission" date="2020-02" db="EMBL/GenBank/DDBJ databases">
        <authorList>
            <person name="Chaudhuri R."/>
        </authorList>
    </citation>
    <scope>NUCLEOTIDE SEQUENCE [LARGE SCALE GENOMIC DNA]</scope>
    <source>
        <strain evidence="2">SFB21</strain>
    </source>
</reference>